<organism evidence="2 3">
    <name type="scientific">Diploptera punctata</name>
    <name type="common">Pacific beetle cockroach</name>
    <dbReference type="NCBI Taxonomy" id="6984"/>
    <lineage>
        <taxon>Eukaryota</taxon>
        <taxon>Metazoa</taxon>
        <taxon>Ecdysozoa</taxon>
        <taxon>Arthropoda</taxon>
        <taxon>Hexapoda</taxon>
        <taxon>Insecta</taxon>
        <taxon>Pterygota</taxon>
        <taxon>Neoptera</taxon>
        <taxon>Polyneoptera</taxon>
        <taxon>Dictyoptera</taxon>
        <taxon>Blattodea</taxon>
        <taxon>Blaberoidea</taxon>
        <taxon>Blaberidae</taxon>
        <taxon>Diplopterinae</taxon>
        <taxon>Diploptera</taxon>
    </lineage>
</organism>
<sequence>TLFMAQSHGFFTLVLLPTSVYHICMPLHLLVEEQEFPWAIFLTKFYDLCRVNLTEPSGPLLSFREVTKVFPRESSSSLVGP</sequence>
<gene>
    <name evidence="2" type="ORF">L9F63_000583</name>
</gene>
<accession>A0AAD8ESL0</accession>
<comment type="caution">
    <text evidence="2">The sequence shown here is derived from an EMBL/GenBank/DDBJ whole genome shotgun (WGS) entry which is preliminary data.</text>
</comment>
<feature type="non-terminal residue" evidence="2">
    <location>
        <position position="81"/>
    </location>
</feature>
<feature type="signal peptide" evidence="1">
    <location>
        <begin position="1"/>
        <end position="22"/>
    </location>
</feature>
<keyword evidence="3" id="KW-1185">Reference proteome</keyword>
<reference evidence="2" key="1">
    <citation type="journal article" date="2023" name="IScience">
        <title>Live-bearing cockroach genome reveals convergent evolutionary mechanisms linked to viviparity in insects and beyond.</title>
        <authorList>
            <person name="Fouks B."/>
            <person name="Harrison M.C."/>
            <person name="Mikhailova A.A."/>
            <person name="Marchal E."/>
            <person name="English S."/>
            <person name="Carruthers M."/>
            <person name="Jennings E.C."/>
            <person name="Chiamaka E.L."/>
            <person name="Frigard R.A."/>
            <person name="Pippel M."/>
            <person name="Attardo G.M."/>
            <person name="Benoit J.B."/>
            <person name="Bornberg-Bauer E."/>
            <person name="Tobe S.S."/>
        </authorList>
    </citation>
    <scope>NUCLEOTIDE SEQUENCE</scope>
    <source>
        <strain evidence="2">Stay&amp;Tobe</strain>
    </source>
</reference>
<reference evidence="2" key="2">
    <citation type="submission" date="2023-05" db="EMBL/GenBank/DDBJ databases">
        <authorList>
            <person name="Fouks B."/>
        </authorList>
    </citation>
    <scope>NUCLEOTIDE SEQUENCE</scope>
    <source>
        <strain evidence="2">Stay&amp;Tobe</strain>
        <tissue evidence="2">Testes</tissue>
    </source>
</reference>
<proteinExistence type="predicted"/>
<dbReference type="EMBL" id="JASPKZ010000024">
    <property type="protein sequence ID" value="KAJ9601288.1"/>
    <property type="molecule type" value="Genomic_DNA"/>
</dbReference>
<evidence type="ECO:0000256" key="1">
    <source>
        <dbReference type="SAM" id="SignalP"/>
    </source>
</evidence>
<protein>
    <submittedName>
        <fullName evidence="2">Uncharacterized protein</fullName>
    </submittedName>
</protein>
<feature type="non-terminal residue" evidence="2">
    <location>
        <position position="1"/>
    </location>
</feature>
<name>A0AAD8ESL0_DIPPU</name>
<evidence type="ECO:0000313" key="3">
    <source>
        <dbReference type="Proteomes" id="UP001233999"/>
    </source>
</evidence>
<dbReference type="AlphaFoldDB" id="A0AAD8ESL0"/>
<dbReference type="Proteomes" id="UP001233999">
    <property type="component" value="Unassembled WGS sequence"/>
</dbReference>
<evidence type="ECO:0000313" key="2">
    <source>
        <dbReference type="EMBL" id="KAJ9601288.1"/>
    </source>
</evidence>
<keyword evidence="1" id="KW-0732">Signal</keyword>
<feature type="chain" id="PRO_5042005472" evidence="1">
    <location>
        <begin position="23"/>
        <end position="81"/>
    </location>
</feature>